<comment type="caution">
    <text evidence="1">The sequence shown here is derived from an EMBL/GenBank/DDBJ whole genome shotgun (WGS) entry which is preliminary data.</text>
</comment>
<sequence>MPLEAAWTELCKTYRDSFEILDDDPEEADEYGDQQDEPIESFFIAGKTKGKFSAYEYDPATLKKLMGGTVVDGEWEEGDKKAQKIALRLKTDSNHQIAYAVVSFFAKKNLKVKKKEVALIDCTFTALSKAKIKKLP</sequence>
<evidence type="ECO:0000313" key="2">
    <source>
        <dbReference type="Proteomes" id="UP001189000"/>
    </source>
</evidence>
<dbReference type="AlphaFoldDB" id="A0AAE4P1L2"/>
<dbReference type="EMBL" id="NWGY01000015">
    <property type="protein sequence ID" value="MDV3665476.1"/>
    <property type="molecule type" value="Genomic_DNA"/>
</dbReference>
<gene>
    <name evidence="1" type="ORF">CMU51_15605</name>
</gene>
<protein>
    <submittedName>
        <fullName evidence="1">Uncharacterized protein</fullName>
    </submittedName>
</protein>
<proteinExistence type="predicted"/>
<dbReference type="Proteomes" id="UP001189000">
    <property type="component" value="Unassembled WGS sequence"/>
</dbReference>
<evidence type="ECO:0000313" key="1">
    <source>
        <dbReference type="EMBL" id="MDV3665476.1"/>
    </source>
</evidence>
<reference evidence="1" key="1">
    <citation type="submission" date="2023-02" db="EMBL/GenBank/DDBJ databases">
        <title>Elizabethkingia anophelis draft genomes.</title>
        <authorList>
            <person name="Nicholson A.C."/>
            <person name="Whitney A.M."/>
            <person name="Humrighouse B.W."/>
            <person name="Villarma A."/>
            <person name="Bell M."/>
            <person name="Mcquiston J."/>
        </authorList>
    </citation>
    <scope>NUCLEOTIDE SEQUENCE</scope>
    <source>
        <strain evidence="1">B4955</strain>
    </source>
</reference>
<accession>A0AAE4P1L2</accession>
<name>A0AAE4P1L2_9FLAO</name>
<organism evidence="1 2">
    <name type="scientific">Elizabethkingia anophelis</name>
    <dbReference type="NCBI Taxonomy" id="1117645"/>
    <lineage>
        <taxon>Bacteria</taxon>
        <taxon>Pseudomonadati</taxon>
        <taxon>Bacteroidota</taxon>
        <taxon>Flavobacteriia</taxon>
        <taxon>Flavobacteriales</taxon>
        <taxon>Weeksellaceae</taxon>
        <taxon>Elizabethkingia</taxon>
    </lineage>
</organism>